<organism evidence="1 2">
    <name type="scientific">Gossypium darwinii</name>
    <name type="common">Darwin's cotton</name>
    <name type="synonym">Gossypium barbadense var. darwinii</name>
    <dbReference type="NCBI Taxonomy" id="34276"/>
    <lineage>
        <taxon>Eukaryota</taxon>
        <taxon>Viridiplantae</taxon>
        <taxon>Streptophyta</taxon>
        <taxon>Embryophyta</taxon>
        <taxon>Tracheophyta</taxon>
        <taxon>Spermatophyta</taxon>
        <taxon>Magnoliopsida</taxon>
        <taxon>eudicotyledons</taxon>
        <taxon>Gunneridae</taxon>
        <taxon>Pentapetalae</taxon>
        <taxon>rosids</taxon>
        <taxon>malvids</taxon>
        <taxon>Malvales</taxon>
        <taxon>Malvaceae</taxon>
        <taxon>Malvoideae</taxon>
        <taxon>Gossypium</taxon>
    </lineage>
</organism>
<dbReference type="Proteomes" id="UP000323506">
    <property type="component" value="Chromosome D12"/>
</dbReference>
<accession>A0A5D2A990</accession>
<protein>
    <submittedName>
        <fullName evidence="1">Uncharacterized protein</fullName>
    </submittedName>
</protein>
<dbReference type="AlphaFoldDB" id="A0A5D2A990"/>
<gene>
    <name evidence="1" type="ORF">ES288_D12G137600v1</name>
</gene>
<reference evidence="1 2" key="1">
    <citation type="submission" date="2019-06" db="EMBL/GenBank/DDBJ databases">
        <title>WGS assembly of Gossypium darwinii.</title>
        <authorList>
            <person name="Chen Z.J."/>
            <person name="Sreedasyam A."/>
            <person name="Ando A."/>
            <person name="Song Q."/>
            <person name="De L."/>
            <person name="Hulse-Kemp A."/>
            <person name="Ding M."/>
            <person name="Ye W."/>
            <person name="Kirkbride R."/>
            <person name="Jenkins J."/>
            <person name="Plott C."/>
            <person name="Lovell J."/>
            <person name="Lin Y.-M."/>
            <person name="Vaughn R."/>
            <person name="Liu B."/>
            <person name="Li W."/>
            <person name="Simpson S."/>
            <person name="Scheffler B."/>
            <person name="Saski C."/>
            <person name="Grover C."/>
            <person name="Hu G."/>
            <person name="Conover J."/>
            <person name="Carlson J."/>
            <person name="Shu S."/>
            <person name="Boston L."/>
            <person name="Williams M."/>
            <person name="Peterson D."/>
            <person name="Mcgee K."/>
            <person name="Jones D."/>
            <person name="Wendel J."/>
            <person name="Stelly D."/>
            <person name="Grimwood J."/>
            <person name="Schmutz J."/>
        </authorList>
    </citation>
    <scope>NUCLEOTIDE SEQUENCE [LARGE SCALE GENOMIC DNA]</scope>
    <source>
        <strain evidence="1">1808015.09</strain>
    </source>
</reference>
<evidence type="ECO:0000313" key="1">
    <source>
        <dbReference type="EMBL" id="TYG40973.1"/>
    </source>
</evidence>
<name>A0A5D2A990_GOSDA</name>
<dbReference type="EMBL" id="CM017712">
    <property type="protein sequence ID" value="TYG40973.1"/>
    <property type="molecule type" value="Genomic_DNA"/>
</dbReference>
<sequence>MKFFTASKQKNSFKVSQLFKSLYLDYITEQAYFYKLLLCSSFLLTEENHTHLNLHLICHTSQKDTINGIC</sequence>
<evidence type="ECO:0000313" key="2">
    <source>
        <dbReference type="Proteomes" id="UP000323506"/>
    </source>
</evidence>
<keyword evidence="2" id="KW-1185">Reference proteome</keyword>
<proteinExistence type="predicted"/>